<dbReference type="Proteomes" id="UP000002035">
    <property type="component" value="Unassembled WGS sequence"/>
</dbReference>
<evidence type="ECO:0000313" key="2">
    <source>
        <dbReference type="EMBL" id="EEQ34251.1"/>
    </source>
</evidence>
<dbReference type="VEuPathDB" id="FungiDB:MCYG_07070"/>
<feature type="region of interest" description="Disordered" evidence="1">
    <location>
        <begin position="428"/>
        <end position="495"/>
    </location>
</feature>
<feature type="region of interest" description="Disordered" evidence="1">
    <location>
        <begin position="662"/>
        <end position="731"/>
    </location>
</feature>
<name>C5FWG7_ARTOC</name>
<sequence length="731" mass="80697">MPPSNNETSSPGNNDNEFQKEAWSDMESSDEDNNGDDNDNSVDVEDYKYLHAPTHVEWKDLNPVIQVEIVQNLTQVYNWPRVVGMLQLTASEQEEAFNSPAHRHKQTEEESRKLNEMQVKQLRALLRIDNSVLRRSRVPGQLVFRNISKQYFRAARNRTTTDHLMIKASELLAARRFLRRLEIDTKYAGEWRNDLATINQAQDNGEDEFRWILDPEDFEQDARNQPATQVDSSSPSLHQSSSSSTNSDIRFINHFASPGGNTYNVPVYERRNLPLPSTPLNAAQQIFGRRKSIKKNRGTPNQAISSEPESSIVRLNVGPEGAAQIQNIVPTMSSLSPQSPQDIPSSPPLPLSSTSDHLPSSSSISRGAESRKRRRPQSAASSSPLGGDDMLPLPRVLSGPWWYNTGQVYPQTGITSSKTLNERLHAVRAESEKNRKSTSLTVGRPLQKPHFNLPIQGSPLMNNSQASPVPCSDDTIPQTPPPGYTDSPMPQSNTQTKKNIKNLVIQASNKPVGAKVASSSSDNAEQGPPYSPISPQMGTFPVAGVAGSVDEQGQDTGPMDIDIPNPADGREGKRETVIAAPINRKLSAAEKVHSFVSLPSKVQPAQQSSINLSHPTTKTASESGVTTTKPPNIKSDPKSEDTCDDKSFTTMLHVCCDVPPRKPKKEEDECHPHMLLHSPSVKAEEKKEADEIQAKGRPTKKKTKCSPKERRRSTRLNGSTAKTIKPRAAMN</sequence>
<dbReference type="STRING" id="554155.C5FWG7"/>
<feature type="region of interest" description="Disordered" evidence="1">
    <location>
        <begin position="600"/>
        <end position="644"/>
    </location>
</feature>
<protein>
    <submittedName>
        <fullName evidence="2">Uncharacterized protein</fullName>
    </submittedName>
</protein>
<feature type="compositionally biased region" description="Basic residues" evidence="1">
    <location>
        <begin position="697"/>
        <end position="714"/>
    </location>
</feature>
<feature type="region of interest" description="Disordered" evidence="1">
    <location>
        <begin position="332"/>
        <end position="391"/>
    </location>
</feature>
<feature type="compositionally biased region" description="Low complexity" evidence="1">
    <location>
        <begin position="232"/>
        <end position="245"/>
    </location>
</feature>
<feature type="compositionally biased region" description="Basic and acidic residues" evidence="1">
    <location>
        <begin position="635"/>
        <end position="644"/>
    </location>
</feature>
<feature type="region of interest" description="Disordered" evidence="1">
    <location>
        <begin position="221"/>
        <end position="245"/>
    </location>
</feature>
<evidence type="ECO:0000313" key="3">
    <source>
        <dbReference type="Proteomes" id="UP000002035"/>
    </source>
</evidence>
<dbReference type="eggNOG" id="ENOG502T3HB">
    <property type="taxonomic scope" value="Eukaryota"/>
</dbReference>
<feature type="compositionally biased region" description="Basic and acidic residues" evidence="1">
    <location>
        <begin position="682"/>
        <end position="694"/>
    </location>
</feature>
<feature type="compositionally biased region" description="Low complexity" evidence="1">
    <location>
        <begin position="333"/>
        <end position="344"/>
    </location>
</feature>
<gene>
    <name evidence="2" type="ORF">MCYG_07070</name>
</gene>
<dbReference type="GeneID" id="9228138"/>
<dbReference type="RefSeq" id="XP_002845106.1">
    <property type="nucleotide sequence ID" value="XM_002845060.1"/>
</dbReference>
<dbReference type="HOGENOM" id="CLU_379064_0_0_1"/>
<feature type="region of interest" description="Disordered" evidence="1">
    <location>
        <begin position="1"/>
        <end position="42"/>
    </location>
</feature>
<organism evidence="2 3">
    <name type="scientific">Arthroderma otae (strain ATCC MYA-4605 / CBS 113480)</name>
    <name type="common">Microsporum canis</name>
    <dbReference type="NCBI Taxonomy" id="554155"/>
    <lineage>
        <taxon>Eukaryota</taxon>
        <taxon>Fungi</taxon>
        <taxon>Dikarya</taxon>
        <taxon>Ascomycota</taxon>
        <taxon>Pezizomycotina</taxon>
        <taxon>Eurotiomycetes</taxon>
        <taxon>Eurotiomycetidae</taxon>
        <taxon>Onygenales</taxon>
        <taxon>Arthrodermataceae</taxon>
        <taxon>Microsporum</taxon>
    </lineage>
</organism>
<dbReference type="OrthoDB" id="5378502at2759"/>
<feature type="compositionally biased region" description="Polar residues" evidence="1">
    <location>
        <begin position="1"/>
        <end position="16"/>
    </location>
</feature>
<feature type="compositionally biased region" description="Polar residues" evidence="1">
    <location>
        <begin position="603"/>
        <end position="630"/>
    </location>
</feature>
<dbReference type="OMA" id="YKYLHAP"/>
<dbReference type="EMBL" id="DS995706">
    <property type="protein sequence ID" value="EEQ34251.1"/>
    <property type="molecule type" value="Genomic_DNA"/>
</dbReference>
<feature type="compositionally biased region" description="Low complexity" evidence="1">
    <location>
        <begin position="351"/>
        <end position="365"/>
    </location>
</feature>
<reference evidence="3" key="1">
    <citation type="journal article" date="2012" name="MBio">
        <title>Comparative genome analysis of Trichophyton rubrum and related dermatophytes reveals candidate genes involved in infection.</title>
        <authorList>
            <person name="Martinez D.A."/>
            <person name="Oliver B.G."/>
            <person name="Graeser Y."/>
            <person name="Goldberg J.M."/>
            <person name="Li W."/>
            <person name="Martinez-Rossi N.M."/>
            <person name="Monod M."/>
            <person name="Shelest E."/>
            <person name="Barton R.C."/>
            <person name="Birch E."/>
            <person name="Brakhage A.A."/>
            <person name="Chen Z."/>
            <person name="Gurr S.J."/>
            <person name="Heiman D."/>
            <person name="Heitman J."/>
            <person name="Kosti I."/>
            <person name="Rossi A."/>
            <person name="Saif S."/>
            <person name="Samalova M."/>
            <person name="Saunders C.W."/>
            <person name="Shea T."/>
            <person name="Summerbell R.C."/>
            <person name="Xu J."/>
            <person name="Young S."/>
            <person name="Zeng Q."/>
            <person name="Birren B.W."/>
            <person name="Cuomo C.A."/>
            <person name="White T.C."/>
        </authorList>
    </citation>
    <scope>NUCLEOTIDE SEQUENCE [LARGE SCALE GENOMIC DNA]</scope>
    <source>
        <strain evidence="3">ATCC MYA-4605 / CBS 113480</strain>
    </source>
</reference>
<proteinExistence type="predicted"/>
<feature type="compositionally biased region" description="Acidic residues" evidence="1">
    <location>
        <begin position="27"/>
        <end position="42"/>
    </location>
</feature>
<dbReference type="AlphaFoldDB" id="C5FWG7"/>
<evidence type="ECO:0000256" key="1">
    <source>
        <dbReference type="SAM" id="MobiDB-lite"/>
    </source>
</evidence>
<feature type="region of interest" description="Disordered" evidence="1">
    <location>
        <begin position="511"/>
        <end position="572"/>
    </location>
</feature>
<accession>C5FWG7</accession>
<keyword evidence="3" id="KW-1185">Reference proteome</keyword>
<feature type="region of interest" description="Disordered" evidence="1">
    <location>
        <begin position="290"/>
        <end position="311"/>
    </location>
</feature>
<feature type="compositionally biased region" description="Polar residues" evidence="1">
    <location>
        <begin position="298"/>
        <end position="309"/>
    </location>
</feature>